<keyword evidence="4" id="KW-0325">Glycoprotein</keyword>
<protein>
    <submittedName>
        <fullName evidence="6">Uncharacterized protein</fullName>
    </submittedName>
</protein>
<keyword evidence="7" id="KW-1185">Reference proteome</keyword>
<dbReference type="PANTHER" id="PTHR22835">
    <property type="entry name" value="ZINC FINGER FYVE DOMAIN CONTAINING PROTEIN"/>
    <property type="match status" value="1"/>
</dbReference>
<dbReference type="Pfam" id="PF00657">
    <property type="entry name" value="Lipase_GDSL"/>
    <property type="match status" value="1"/>
</dbReference>
<evidence type="ECO:0000256" key="3">
    <source>
        <dbReference type="ARBA" id="ARBA00022801"/>
    </source>
</evidence>
<comment type="similarity">
    <text evidence="1">Belongs to the 'GDSL' lipolytic enzyme family.</text>
</comment>
<organism evidence="6 7">
    <name type="scientific">Carya illinoinensis</name>
    <name type="common">Pecan</name>
    <dbReference type="NCBI Taxonomy" id="32201"/>
    <lineage>
        <taxon>Eukaryota</taxon>
        <taxon>Viridiplantae</taxon>
        <taxon>Streptophyta</taxon>
        <taxon>Embryophyta</taxon>
        <taxon>Tracheophyta</taxon>
        <taxon>Spermatophyta</taxon>
        <taxon>Magnoliopsida</taxon>
        <taxon>eudicotyledons</taxon>
        <taxon>Gunneridae</taxon>
        <taxon>Pentapetalae</taxon>
        <taxon>rosids</taxon>
        <taxon>fabids</taxon>
        <taxon>Fagales</taxon>
        <taxon>Juglandaceae</taxon>
        <taxon>Carya</taxon>
    </lineage>
</organism>
<evidence type="ECO:0000313" key="6">
    <source>
        <dbReference type="EMBL" id="KAG6659591.1"/>
    </source>
</evidence>
<evidence type="ECO:0000256" key="5">
    <source>
        <dbReference type="SAM" id="SignalP"/>
    </source>
</evidence>
<dbReference type="Proteomes" id="UP000811609">
    <property type="component" value="Chromosome 3"/>
</dbReference>
<sequence length="394" mass="43455">MEVVRVLFGVWILVSWVLSVLGEGVRGALPCDFPAIYNFGDSNSDTGGIFAAFYPAGPPSGETFFHQPAGRGSDGRLIIDFIAKGLGLPYLSAYLDSVGTSFRHGANFATGGSTIRRLNESFFVTGVSPFSLDVQIVQFSQFRARTSNLYNQAKKESQRINLPRPEDFSKALYTFDIGQNDIAAGFRTMSNEQFKAVIPDIIGQFAAAVQVSCTGKRVHLYQEGARAFWIHNTGPFGCLPVTLHYYHRPLPGILDQHGCVIAQNNMAKQFNRQLKKSIISLREQLPDATLTYVDVFAAKYKLIRSATKEGFLDARNICCGYHEDGSHVWCGNKAQINGSEVYAGSCEDPSRYISWDGIHYTEAANYWVANHIIDGSFSDPPLSITNACQKGRSL</sequence>
<dbReference type="InterPro" id="IPR001087">
    <property type="entry name" value="GDSL"/>
</dbReference>
<dbReference type="AlphaFoldDB" id="A0A8T1R0D5"/>
<dbReference type="EMBL" id="CM031811">
    <property type="protein sequence ID" value="KAG6659591.1"/>
    <property type="molecule type" value="Genomic_DNA"/>
</dbReference>
<proteinExistence type="inferred from homology"/>
<keyword evidence="3" id="KW-0378">Hydrolase</keyword>
<dbReference type="InterPro" id="IPR035669">
    <property type="entry name" value="SGNH_plant_lipase-like"/>
</dbReference>
<dbReference type="CDD" id="cd01837">
    <property type="entry name" value="SGNH_plant_lipase_like"/>
    <property type="match status" value="1"/>
</dbReference>
<evidence type="ECO:0000256" key="4">
    <source>
        <dbReference type="ARBA" id="ARBA00023180"/>
    </source>
</evidence>
<name>A0A8T1R0D5_CARIL</name>
<accession>A0A8T1R0D5</accession>
<evidence type="ECO:0000256" key="1">
    <source>
        <dbReference type="ARBA" id="ARBA00008668"/>
    </source>
</evidence>
<feature type="signal peptide" evidence="5">
    <location>
        <begin position="1"/>
        <end position="22"/>
    </location>
</feature>
<gene>
    <name evidence="6" type="ORF">CIPAW_03G046100</name>
</gene>
<comment type="caution">
    <text evidence="6">The sequence shown here is derived from an EMBL/GenBank/DDBJ whole genome shotgun (WGS) entry which is preliminary data.</text>
</comment>
<keyword evidence="2 5" id="KW-0732">Signal</keyword>
<dbReference type="GO" id="GO:0016788">
    <property type="term" value="F:hydrolase activity, acting on ester bonds"/>
    <property type="evidence" value="ECO:0007669"/>
    <property type="project" value="InterPro"/>
</dbReference>
<dbReference type="PANTHER" id="PTHR22835:SF546">
    <property type="entry name" value="GDSL-LIKE LIPASE_ACYLHYDROLASE"/>
    <property type="match status" value="1"/>
</dbReference>
<evidence type="ECO:0000313" key="7">
    <source>
        <dbReference type="Proteomes" id="UP000811609"/>
    </source>
</evidence>
<reference evidence="6" key="1">
    <citation type="submission" date="2020-12" db="EMBL/GenBank/DDBJ databases">
        <title>WGS assembly of Carya illinoinensis cv. Pawnee.</title>
        <authorList>
            <person name="Platts A."/>
            <person name="Shu S."/>
            <person name="Wright S."/>
            <person name="Barry K."/>
            <person name="Edger P."/>
            <person name="Pires J.C."/>
            <person name="Schmutz J."/>
        </authorList>
    </citation>
    <scope>NUCLEOTIDE SEQUENCE</scope>
    <source>
        <tissue evidence="6">Leaf</tissue>
    </source>
</reference>
<evidence type="ECO:0000256" key="2">
    <source>
        <dbReference type="ARBA" id="ARBA00022729"/>
    </source>
</evidence>
<feature type="chain" id="PRO_5035813780" evidence="5">
    <location>
        <begin position="23"/>
        <end position="394"/>
    </location>
</feature>